<keyword evidence="7" id="KW-0732">Signal</keyword>
<dbReference type="InterPro" id="IPR036909">
    <property type="entry name" value="Cyt_c-like_dom_sf"/>
</dbReference>
<evidence type="ECO:0000313" key="10">
    <source>
        <dbReference type="Proteomes" id="UP000001887"/>
    </source>
</evidence>
<dbReference type="SUPFAM" id="SSF46626">
    <property type="entry name" value="Cytochrome c"/>
    <property type="match status" value="1"/>
</dbReference>
<gene>
    <name evidence="9" type="ordered locus">Psta_4534</name>
</gene>
<evidence type="ECO:0000256" key="3">
    <source>
        <dbReference type="ARBA" id="ARBA00023004"/>
    </source>
</evidence>
<dbReference type="KEGG" id="psl:Psta_4534"/>
<dbReference type="STRING" id="530564.Psta_4534"/>
<reference evidence="9 10" key="1">
    <citation type="journal article" date="2009" name="Stand. Genomic Sci.">
        <title>Complete genome sequence of Pirellula staleyi type strain (ATCC 27377).</title>
        <authorList>
            <person name="Clum A."/>
            <person name="Tindall B.J."/>
            <person name="Sikorski J."/>
            <person name="Ivanova N."/>
            <person name="Mavrommatis K."/>
            <person name="Lucas S."/>
            <person name="Glavina del Rio T."/>
            <person name="Nolan M."/>
            <person name="Chen F."/>
            <person name="Tice H."/>
            <person name="Pitluck S."/>
            <person name="Cheng J.F."/>
            <person name="Chertkov O."/>
            <person name="Brettin T."/>
            <person name="Han C."/>
            <person name="Detter J.C."/>
            <person name="Kuske C."/>
            <person name="Bruce D."/>
            <person name="Goodwin L."/>
            <person name="Ovchinikova G."/>
            <person name="Pati A."/>
            <person name="Mikhailova N."/>
            <person name="Chen A."/>
            <person name="Palaniappan K."/>
            <person name="Land M."/>
            <person name="Hauser L."/>
            <person name="Chang Y.J."/>
            <person name="Jeffries C.D."/>
            <person name="Chain P."/>
            <person name="Rohde M."/>
            <person name="Goker M."/>
            <person name="Bristow J."/>
            <person name="Eisen J.A."/>
            <person name="Markowitz V."/>
            <person name="Hugenholtz P."/>
            <person name="Kyrpides N.C."/>
            <person name="Klenk H.P."/>
            <person name="Lapidus A."/>
        </authorList>
    </citation>
    <scope>NUCLEOTIDE SEQUENCE [LARGE SCALE GENOMIC DNA]</scope>
    <source>
        <strain evidence="10">ATCC 27377 / DSM 6068 / ICPB 4128</strain>
    </source>
</reference>
<dbReference type="Gene3D" id="1.10.760.10">
    <property type="entry name" value="Cytochrome c-like domain"/>
    <property type="match status" value="1"/>
</dbReference>
<feature type="region of interest" description="Disordered" evidence="6">
    <location>
        <begin position="498"/>
        <end position="518"/>
    </location>
</feature>
<dbReference type="PROSITE" id="PS51007">
    <property type="entry name" value="CYTC"/>
    <property type="match status" value="1"/>
</dbReference>
<evidence type="ECO:0000256" key="6">
    <source>
        <dbReference type="SAM" id="MobiDB-lite"/>
    </source>
</evidence>
<keyword evidence="10" id="KW-1185">Reference proteome</keyword>
<keyword evidence="2 4" id="KW-0479">Metal-binding</keyword>
<dbReference type="Pfam" id="PF07587">
    <property type="entry name" value="PSD1"/>
    <property type="match status" value="1"/>
</dbReference>
<sequence length="841" mass="93542" precursor="true">MRRFVYFLATVFAIAFAARPAFLRAETSSPAPDYLTEIKPIFAKHCVACHGEKKQENGLRLDASPGILAGGDSGPVLIAGASEKSLLLHAVRGTSDTISQMPTEGDPLSETQIKLLATWIDAGAKLPDEKIARVAGADHWSFQPIQRPPLPAVRNSSWPQTPIDYFILARLEEQGIAPSSVADKTQLLRRVYLDLVGLPPTPAEIQSFLADESPDAYEKVVDRLLASPAYGERWGRHWLDLARYADSNGYTIDSARNIWKYREWVIGAINRGMPFDQFTIEQIAGDMLPAATLEQQVATGFHRNTLTNEEGGTDPEQFRVEAVADRVSTVGSVFLGLTLGCARCHTHKYDPITQAEFYQFFAMLNNCDEPAIEAPSMMEVMRGDLSRRDELNQQIAKLKKGLKENEEAIRLAREAWEASLGDDRDKLPQAVRVALEQKPENRSPKMKQDIVSHFAKMKETREQFPLLDEIAKLEAQVPKIETTLVVKERPKPRETFVHKRGDFLDPGPQVTGKSPAVLPPLATTTGEGGRLDLAKWLVAADQPLTPRVVMSRDWQKFFGRGIVETEDDFGVQGTKPSHPALLEWLAAEFLEQKWNVKAMHRLMVTSAVYQQSSSVRSDLATIDPQNILLERQSRLRLDAEIVRDVALATSGLITNELGGPSVFPPQPDGVYAFTQNRKNWVVAKDDQRFRRGMYTFFWRSAPDPSLMVFDAPGANTSCTRRLRSNTPLQSLTLANDAAFFECAVAMADRVLAESTAADDATRAAYAFVLATSREPTSDEQAALLAVLHAEREAIAPKQQEPASKHLPATPLKLQDRTAGEFVPWVRLCRVLLNLDETITRE</sequence>
<keyword evidence="5" id="KW-0175">Coiled coil</keyword>
<dbReference type="HOGENOM" id="CLU_005632_1_0_0"/>
<dbReference type="Pfam" id="PF07635">
    <property type="entry name" value="PSCyt1"/>
    <property type="match status" value="1"/>
</dbReference>
<evidence type="ECO:0000256" key="5">
    <source>
        <dbReference type="SAM" id="Coils"/>
    </source>
</evidence>
<dbReference type="EMBL" id="CP001848">
    <property type="protein sequence ID" value="ADB19176.1"/>
    <property type="molecule type" value="Genomic_DNA"/>
</dbReference>
<dbReference type="AlphaFoldDB" id="D2R6X3"/>
<evidence type="ECO:0000313" key="9">
    <source>
        <dbReference type="EMBL" id="ADB19176.1"/>
    </source>
</evidence>
<feature type="signal peptide" evidence="7">
    <location>
        <begin position="1"/>
        <end position="17"/>
    </location>
</feature>
<evidence type="ECO:0000256" key="4">
    <source>
        <dbReference type="PROSITE-ProRule" id="PRU00433"/>
    </source>
</evidence>
<evidence type="ECO:0000256" key="7">
    <source>
        <dbReference type="SAM" id="SignalP"/>
    </source>
</evidence>
<evidence type="ECO:0000256" key="2">
    <source>
        <dbReference type="ARBA" id="ARBA00022723"/>
    </source>
</evidence>
<proteinExistence type="predicted"/>
<dbReference type="PANTHER" id="PTHR35889:SF3">
    <property type="entry name" value="F-BOX DOMAIN-CONTAINING PROTEIN"/>
    <property type="match status" value="1"/>
</dbReference>
<feature type="coiled-coil region" evidence="5">
    <location>
        <begin position="388"/>
        <end position="415"/>
    </location>
</feature>
<dbReference type="eggNOG" id="COG2010">
    <property type="taxonomic scope" value="Bacteria"/>
</dbReference>
<dbReference type="Pfam" id="PF07583">
    <property type="entry name" value="PSCyt2"/>
    <property type="match status" value="1"/>
</dbReference>
<dbReference type="OrthoDB" id="127107at2"/>
<dbReference type="PANTHER" id="PTHR35889">
    <property type="entry name" value="CYCLOINULO-OLIGOSACCHARIDE FRUCTANOTRANSFERASE-RELATED"/>
    <property type="match status" value="1"/>
</dbReference>
<dbReference type="GO" id="GO:0009055">
    <property type="term" value="F:electron transfer activity"/>
    <property type="evidence" value="ECO:0007669"/>
    <property type="project" value="InterPro"/>
</dbReference>
<name>D2R6X3_PIRSD</name>
<dbReference type="InterPro" id="IPR011444">
    <property type="entry name" value="DUF1549"/>
</dbReference>
<dbReference type="GO" id="GO:0046872">
    <property type="term" value="F:metal ion binding"/>
    <property type="evidence" value="ECO:0007669"/>
    <property type="project" value="UniProtKB-KW"/>
</dbReference>
<evidence type="ECO:0000259" key="8">
    <source>
        <dbReference type="PROSITE" id="PS51007"/>
    </source>
</evidence>
<dbReference type="InterPro" id="IPR022655">
    <property type="entry name" value="DUF1553"/>
</dbReference>
<dbReference type="GO" id="GO:0020037">
    <property type="term" value="F:heme binding"/>
    <property type="evidence" value="ECO:0007669"/>
    <property type="project" value="InterPro"/>
</dbReference>
<keyword evidence="3 4" id="KW-0408">Iron</keyword>
<protein>
    <recommendedName>
        <fullName evidence="8">Cytochrome c domain-containing protein</fullName>
    </recommendedName>
</protein>
<evidence type="ECO:0000256" key="1">
    <source>
        <dbReference type="ARBA" id="ARBA00022617"/>
    </source>
</evidence>
<accession>D2R6X3</accession>
<keyword evidence="1 4" id="KW-0349">Heme</keyword>
<dbReference type="InterPro" id="IPR009056">
    <property type="entry name" value="Cyt_c-like_dom"/>
</dbReference>
<organism evidence="9 10">
    <name type="scientific">Pirellula staleyi (strain ATCC 27377 / DSM 6068 / ICPB 4128)</name>
    <name type="common">Pirella staleyi</name>
    <dbReference type="NCBI Taxonomy" id="530564"/>
    <lineage>
        <taxon>Bacteria</taxon>
        <taxon>Pseudomonadati</taxon>
        <taxon>Planctomycetota</taxon>
        <taxon>Planctomycetia</taxon>
        <taxon>Pirellulales</taxon>
        <taxon>Pirellulaceae</taxon>
        <taxon>Pirellula</taxon>
    </lineage>
</organism>
<feature type="chain" id="PRO_5003034696" description="Cytochrome c domain-containing protein" evidence="7">
    <location>
        <begin position="18"/>
        <end position="841"/>
    </location>
</feature>
<dbReference type="InterPro" id="IPR011429">
    <property type="entry name" value="Cyt_c_Planctomycete-type"/>
</dbReference>
<feature type="domain" description="Cytochrome c" evidence="8">
    <location>
        <begin position="33"/>
        <end position="124"/>
    </location>
</feature>
<dbReference type="Proteomes" id="UP000001887">
    <property type="component" value="Chromosome"/>
</dbReference>